<evidence type="ECO:0000313" key="3">
    <source>
        <dbReference type="Proteomes" id="UP000253529"/>
    </source>
</evidence>
<dbReference type="RefSeq" id="WP_113889050.1">
    <property type="nucleotide sequence ID" value="NZ_QNRK01000009.1"/>
</dbReference>
<dbReference type="Pfam" id="PF08238">
    <property type="entry name" value="Sel1"/>
    <property type="match status" value="4"/>
</dbReference>
<dbReference type="Proteomes" id="UP000253529">
    <property type="component" value="Unassembled WGS sequence"/>
</dbReference>
<proteinExistence type="predicted"/>
<evidence type="ECO:0008006" key="4">
    <source>
        <dbReference type="Google" id="ProtNLM"/>
    </source>
</evidence>
<name>A0A366FI87_9HYPH</name>
<dbReference type="SUPFAM" id="SSF81901">
    <property type="entry name" value="HCP-like"/>
    <property type="match status" value="1"/>
</dbReference>
<keyword evidence="1" id="KW-0732">Signal</keyword>
<dbReference type="PANTHER" id="PTHR11102:SF160">
    <property type="entry name" value="ERAD-ASSOCIATED E3 UBIQUITIN-PROTEIN LIGASE COMPONENT HRD3"/>
    <property type="match status" value="1"/>
</dbReference>
<dbReference type="InterPro" id="IPR011990">
    <property type="entry name" value="TPR-like_helical_dom_sf"/>
</dbReference>
<feature type="signal peptide" evidence="1">
    <location>
        <begin position="1"/>
        <end position="37"/>
    </location>
</feature>
<evidence type="ECO:0000313" key="2">
    <source>
        <dbReference type="EMBL" id="RBP14368.1"/>
    </source>
</evidence>
<organism evidence="2 3">
    <name type="scientific">Roseiarcus fermentans</name>
    <dbReference type="NCBI Taxonomy" id="1473586"/>
    <lineage>
        <taxon>Bacteria</taxon>
        <taxon>Pseudomonadati</taxon>
        <taxon>Pseudomonadota</taxon>
        <taxon>Alphaproteobacteria</taxon>
        <taxon>Hyphomicrobiales</taxon>
        <taxon>Roseiarcaceae</taxon>
        <taxon>Roseiarcus</taxon>
    </lineage>
</organism>
<comment type="caution">
    <text evidence="2">The sequence shown here is derived from an EMBL/GenBank/DDBJ whole genome shotgun (WGS) entry which is preliminary data.</text>
</comment>
<accession>A0A366FI87</accession>
<dbReference type="InterPro" id="IPR050767">
    <property type="entry name" value="Sel1_AlgK"/>
</dbReference>
<dbReference type="InterPro" id="IPR006597">
    <property type="entry name" value="Sel1-like"/>
</dbReference>
<gene>
    <name evidence="2" type="ORF">DFR50_109121</name>
</gene>
<feature type="chain" id="PRO_5016884840" description="Sel1 repeat family protein" evidence="1">
    <location>
        <begin position="38"/>
        <end position="320"/>
    </location>
</feature>
<dbReference type="AlphaFoldDB" id="A0A366FI87"/>
<dbReference type="PANTHER" id="PTHR11102">
    <property type="entry name" value="SEL-1-LIKE PROTEIN"/>
    <property type="match status" value="1"/>
</dbReference>
<dbReference type="Gene3D" id="1.25.40.10">
    <property type="entry name" value="Tetratricopeptide repeat domain"/>
    <property type="match status" value="2"/>
</dbReference>
<evidence type="ECO:0000256" key="1">
    <source>
        <dbReference type="SAM" id="SignalP"/>
    </source>
</evidence>
<reference evidence="2 3" key="1">
    <citation type="submission" date="2018-06" db="EMBL/GenBank/DDBJ databases">
        <title>Genomic Encyclopedia of Type Strains, Phase IV (KMG-IV): sequencing the most valuable type-strain genomes for metagenomic binning, comparative biology and taxonomic classification.</title>
        <authorList>
            <person name="Goeker M."/>
        </authorList>
    </citation>
    <scope>NUCLEOTIDE SEQUENCE [LARGE SCALE GENOMIC DNA]</scope>
    <source>
        <strain evidence="2 3">DSM 24875</strain>
    </source>
</reference>
<dbReference type="OrthoDB" id="9796900at2"/>
<sequence>MRVYACFEVGDRGWRRREAALLAAAAFVALSAASAFAFDGETSGVPAKISPKSYASAEQALRAGLDDLHAGNAASCVDALTYAAEGGQPVARWKLGEMYADGVGVQRDDVKAYQYFNQLVQDYDEDSLDPRNRGAVSSAFVAVGVYSLTGIPKSEVRPDPERARELFQYAASTFGDPDAQYNLAHMYLVGAGGLARDKLVAVRWLSLASGKGHRPSEALLGHLLFVGDGVLPQRPKGLMWLTIANNGAEGPKDEWIRDLYRRDFADASPQDRAAAAAMLDERAKGPPLPSVISRTVVQTLQILRPFGIPVMAAAPPSAAE</sequence>
<dbReference type="SMART" id="SM00671">
    <property type="entry name" value="SEL1"/>
    <property type="match status" value="3"/>
</dbReference>
<protein>
    <recommendedName>
        <fullName evidence="4">Sel1 repeat family protein</fullName>
    </recommendedName>
</protein>
<keyword evidence="3" id="KW-1185">Reference proteome</keyword>
<dbReference type="EMBL" id="QNRK01000009">
    <property type="protein sequence ID" value="RBP14368.1"/>
    <property type="molecule type" value="Genomic_DNA"/>
</dbReference>